<dbReference type="HOGENOM" id="CLU_1622670_0_0_1"/>
<dbReference type="Ensembl" id="ENSCINT00000030588.1">
    <property type="protein sequence ID" value="ENSCINP00000033157.1"/>
    <property type="gene ID" value="ENSCING00000022946.1"/>
</dbReference>
<sequence>ELRHSGKELDDFYEVSRTSTFKFKDDYDVIKKTERLNEALRHRYYSALATKKKHEEDRDNYFKNEEELSQLKGNFIEDSQELALANSRYVDYNQRFSLQRETLIVRMLDDVSKVNEKNEKLRNDKQRINKELHEARSDLADSRNKVREVEKQKEELTESYKALE</sequence>
<dbReference type="GeneTree" id="ENSGT00660000097292"/>
<reference evidence="3" key="1">
    <citation type="journal article" date="2002" name="Science">
        <title>The draft genome of Ciona intestinalis: insights into chordate and vertebrate origins.</title>
        <authorList>
            <person name="Dehal P."/>
            <person name="Satou Y."/>
            <person name="Campbell R.K."/>
            <person name="Chapman J."/>
            <person name="Degnan B."/>
            <person name="De Tomaso A."/>
            <person name="Davidson B."/>
            <person name="Di Gregorio A."/>
            <person name="Gelpke M."/>
            <person name="Goodstein D.M."/>
            <person name="Harafuji N."/>
            <person name="Hastings K.E."/>
            <person name="Ho I."/>
            <person name="Hotta K."/>
            <person name="Huang W."/>
            <person name="Kawashima T."/>
            <person name="Lemaire P."/>
            <person name="Martinez D."/>
            <person name="Meinertzhagen I.A."/>
            <person name="Necula S."/>
            <person name="Nonaka M."/>
            <person name="Putnam N."/>
            <person name="Rash S."/>
            <person name="Saiga H."/>
            <person name="Satake M."/>
            <person name="Terry A."/>
            <person name="Yamada L."/>
            <person name="Wang H.G."/>
            <person name="Awazu S."/>
            <person name="Azumi K."/>
            <person name="Boore J."/>
            <person name="Branno M."/>
            <person name="Chin-Bow S."/>
            <person name="DeSantis R."/>
            <person name="Doyle S."/>
            <person name="Francino P."/>
            <person name="Keys D.N."/>
            <person name="Haga S."/>
            <person name="Hayashi H."/>
            <person name="Hino K."/>
            <person name="Imai K.S."/>
            <person name="Inaba K."/>
            <person name="Kano S."/>
            <person name="Kobayashi K."/>
            <person name="Kobayashi M."/>
            <person name="Lee B.I."/>
            <person name="Makabe K.W."/>
            <person name="Manohar C."/>
            <person name="Matassi G."/>
            <person name="Medina M."/>
            <person name="Mochizuki Y."/>
            <person name="Mount S."/>
            <person name="Morishita T."/>
            <person name="Miura S."/>
            <person name="Nakayama A."/>
            <person name="Nishizaka S."/>
            <person name="Nomoto H."/>
            <person name="Ohta F."/>
            <person name="Oishi K."/>
            <person name="Rigoutsos I."/>
            <person name="Sano M."/>
            <person name="Sasaki A."/>
            <person name="Sasakura Y."/>
            <person name="Shoguchi E."/>
            <person name="Shin-i T."/>
            <person name="Spagnuolo A."/>
            <person name="Stainier D."/>
            <person name="Suzuki M.M."/>
            <person name="Tassy O."/>
            <person name="Takatori N."/>
            <person name="Tokuoka M."/>
            <person name="Yagi K."/>
            <person name="Yoshizaki F."/>
            <person name="Wada S."/>
            <person name="Zhang C."/>
            <person name="Hyatt P.D."/>
            <person name="Larimer F."/>
            <person name="Detter C."/>
            <person name="Doggett N."/>
            <person name="Glavina T."/>
            <person name="Hawkins T."/>
            <person name="Richardson P."/>
            <person name="Lucas S."/>
            <person name="Kohara Y."/>
            <person name="Levine M."/>
            <person name="Satoh N."/>
            <person name="Rokhsar D.S."/>
        </authorList>
    </citation>
    <scope>NUCLEOTIDE SEQUENCE [LARGE SCALE GENOMIC DNA]</scope>
</reference>
<dbReference type="Proteomes" id="UP000008144">
    <property type="component" value="Chromosome 9"/>
</dbReference>
<keyword evidence="3" id="KW-1185">Reference proteome</keyword>
<organism evidence="2 3">
    <name type="scientific">Ciona intestinalis</name>
    <name type="common">Transparent sea squirt</name>
    <name type="synonym">Ascidia intestinalis</name>
    <dbReference type="NCBI Taxonomy" id="7719"/>
    <lineage>
        <taxon>Eukaryota</taxon>
        <taxon>Metazoa</taxon>
        <taxon>Chordata</taxon>
        <taxon>Tunicata</taxon>
        <taxon>Ascidiacea</taxon>
        <taxon>Phlebobranchia</taxon>
        <taxon>Cionidae</taxon>
        <taxon>Ciona</taxon>
    </lineage>
</organism>
<accession>H2XU23</accession>
<dbReference type="EMBL" id="EAAA01002837">
    <property type="status" value="NOT_ANNOTATED_CDS"/>
    <property type="molecule type" value="Genomic_DNA"/>
</dbReference>
<evidence type="ECO:0000313" key="2">
    <source>
        <dbReference type="Ensembl" id="ENSCINP00000033157.1"/>
    </source>
</evidence>
<dbReference type="InParanoid" id="H2XU23"/>
<evidence type="ECO:0000256" key="1">
    <source>
        <dbReference type="SAM" id="MobiDB-lite"/>
    </source>
</evidence>
<feature type="region of interest" description="Disordered" evidence="1">
    <location>
        <begin position="126"/>
        <end position="164"/>
    </location>
</feature>
<protein>
    <submittedName>
        <fullName evidence="2">Uncharacterized protein</fullName>
    </submittedName>
</protein>
<proteinExistence type="predicted"/>
<reference evidence="2" key="3">
    <citation type="submission" date="2025-08" db="UniProtKB">
        <authorList>
            <consortium name="Ensembl"/>
        </authorList>
    </citation>
    <scope>IDENTIFICATION</scope>
</reference>
<evidence type="ECO:0000313" key="3">
    <source>
        <dbReference type="Proteomes" id="UP000008144"/>
    </source>
</evidence>
<dbReference type="AlphaFoldDB" id="H2XU23"/>
<reference evidence="2" key="2">
    <citation type="journal article" date="2008" name="Genome Biol.">
        <title>Improved genome assembly and evidence-based global gene model set for the chordate Ciona intestinalis: new insight into intron and operon populations.</title>
        <authorList>
            <person name="Satou Y."/>
            <person name="Mineta K."/>
            <person name="Ogasawara M."/>
            <person name="Sasakura Y."/>
            <person name="Shoguchi E."/>
            <person name="Ueno K."/>
            <person name="Yamada L."/>
            <person name="Matsumoto J."/>
            <person name="Wasserscheid J."/>
            <person name="Dewar K."/>
            <person name="Wiley G.B."/>
            <person name="Macmil S.L."/>
            <person name="Roe B.A."/>
            <person name="Zeller R.W."/>
            <person name="Hastings K.E."/>
            <person name="Lemaire P."/>
            <person name="Lindquist E."/>
            <person name="Endo T."/>
            <person name="Hotta K."/>
            <person name="Inaba K."/>
        </authorList>
    </citation>
    <scope>NUCLEOTIDE SEQUENCE [LARGE SCALE GENOMIC DNA]</scope>
    <source>
        <strain evidence="2">wild type</strain>
    </source>
</reference>
<reference evidence="2" key="4">
    <citation type="submission" date="2025-09" db="UniProtKB">
        <authorList>
            <consortium name="Ensembl"/>
        </authorList>
    </citation>
    <scope>IDENTIFICATION</scope>
</reference>
<name>H2XU23_CIOIN</name>